<dbReference type="PANTHER" id="PTHR23502:SF38">
    <property type="entry name" value="POLYAMINE TRANSPORTER 4"/>
    <property type="match status" value="1"/>
</dbReference>
<dbReference type="Proteomes" id="UP000095038">
    <property type="component" value="Unassembled WGS sequence"/>
</dbReference>
<dbReference type="GO" id="GO:0042908">
    <property type="term" value="P:xenobiotic transport"/>
    <property type="evidence" value="ECO:0007669"/>
    <property type="project" value="UniProtKB-ARBA"/>
</dbReference>
<evidence type="ECO:0000256" key="3">
    <source>
        <dbReference type="ARBA" id="ARBA00022989"/>
    </source>
</evidence>
<dbReference type="FunFam" id="1.20.1250.20:FF:000011">
    <property type="entry name" value="MFS multidrug transporter, putative"/>
    <property type="match status" value="1"/>
</dbReference>
<dbReference type="InParanoid" id="A0A1D2VFF4"/>
<dbReference type="GO" id="GO:0005886">
    <property type="term" value="C:plasma membrane"/>
    <property type="evidence" value="ECO:0007669"/>
    <property type="project" value="EnsemblFungi"/>
</dbReference>
<feature type="transmembrane region" description="Helical" evidence="6">
    <location>
        <begin position="464"/>
        <end position="486"/>
    </location>
</feature>
<dbReference type="Pfam" id="PF07690">
    <property type="entry name" value="MFS_1"/>
    <property type="match status" value="1"/>
</dbReference>
<proteinExistence type="predicted"/>
<feature type="transmembrane region" description="Helical" evidence="6">
    <location>
        <begin position="533"/>
        <end position="553"/>
    </location>
</feature>
<comment type="subcellular location">
    <subcellularLocation>
        <location evidence="1">Membrane</location>
        <topology evidence="1">Multi-pass membrane protein</topology>
    </subcellularLocation>
</comment>
<evidence type="ECO:0000313" key="8">
    <source>
        <dbReference type="EMBL" id="ODV60355.1"/>
    </source>
</evidence>
<dbReference type="PROSITE" id="PS00216">
    <property type="entry name" value="SUGAR_TRANSPORT_1"/>
    <property type="match status" value="1"/>
</dbReference>
<dbReference type="FunCoup" id="A0A1D2VFF4">
    <property type="interactions" value="54"/>
</dbReference>
<dbReference type="InterPro" id="IPR005829">
    <property type="entry name" value="Sugar_transporter_CS"/>
</dbReference>
<protein>
    <submittedName>
        <fullName evidence="8">MFS general substrate transporter</fullName>
    </submittedName>
</protein>
<evidence type="ECO:0000259" key="7">
    <source>
        <dbReference type="PROSITE" id="PS50850"/>
    </source>
</evidence>
<organism evidence="8 9">
    <name type="scientific">Ascoidea rubescens DSM 1968</name>
    <dbReference type="NCBI Taxonomy" id="1344418"/>
    <lineage>
        <taxon>Eukaryota</taxon>
        <taxon>Fungi</taxon>
        <taxon>Dikarya</taxon>
        <taxon>Ascomycota</taxon>
        <taxon>Saccharomycotina</taxon>
        <taxon>Saccharomycetes</taxon>
        <taxon>Ascoideaceae</taxon>
        <taxon>Ascoidea</taxon>
    </lineage>
</organism>
<accession>A0A1D2VFF4</accession>
<dbReference type="InterPro" id="IPR036259">
    <property type="entry name" value="MFS_trans_sf"/>
</dbReference>
<feature type="transmembrane region" description="Helical" evidence="6">
    <location>
        <begin position="323"/>
        <end position="343"/>
    </location>
</feature>
<feature type="transmembrane region" description="Helical" evidence="6">
    <location>
        <begin position="220"/>
        <end position="241"/>
    </location>
</feature>
<feature type="transmembrane region" description="Helical" evidence="6">
    <location>
        <begin position="383"/>
        <end position="406"/>
    </location>
</feature>
<evidence type="ECO:0000313" key="9">
    <source>
        <dbReference type="Proteomes" id="UP000095038"/>
    </source>
</evidence>
<evidence type="ECO:0000256" key="1">
    <source>
        <dbReference type="ARBA" id="ARBA00004141"/>
    </source>
</evidence>
<feature type="region of interest" description="Disordered" evidence="5">
    <location>
        <begin position="1"/>
        <end position="32"/>
    </location>
</feature>
<dbReference type="PROSITE" id="PS50850">
    <property type="entry name" value="MFS"/>
    <property type="match status" value="1"/>
</dbReference>
<feature type="transmembrane region" description="Helical" evidence="6">
    <location>
        <begin position="248"/>
        <end position="267"/>
    </location>
</feature>
<feature type="transmembrane region" description="Helical" evidence="6">
    <location>
        <begin position="156"/>
        <end position="178"/>
    </location>
</feature>
<dbReference type="AlphaFoldDB" id="A0A1D2VFF4"/>
<feature type="transmembrane region" description="Helical" evidence="6">
    <location>
        <begin position="190"/>
        <end position="208"/>
    </location>
</feature>
<gene>
    <name evidence="8" type="ORF">ASCRUDRAFT_91709</name>
</gene>
<keyword evidence="2 6" id="KW-0812">Transmembrane</keyword>
<dbReference type="STRING" id="1344418.A0A1D2VFF4"/>
<dbReference type="CDD" id="cd17323">
    <property type="entry name" value="MFS_Tpo1_MDR_like"/>
    <property type="match status" value="1"/>
</dbReference>
<dbReference type="Gene3D" id="1.20.1250.20">
    <property type="entry name" value="MFS general substrate transporter like domains"/>
    <property type="match status" value="1"/>
</dbReference>
<keyword evidence="3 6" id="KW-1133">Transmembrane helix</keyword>
<sequence length="580" mass="64585">MSYSQTDSLTTKDSPKAQIPTKSSFSDSEFDQESNDNDFINYLNSSNFANNNDTITRQLTLEEIGNEVKLERTKSLAITPSEGYLNELRNNEEDPKLIDPSTLDWEGADDPDNPNNWPSWKKWYSTMTVACICLVVTFGSSLFVCGVPELMVELNISQELCLAGLTFYLIGLAFGPILAAPISELFGRKIVYLFSLPMSMLFTMGVGLSNNIQSILVLRFFSGFFSSPAMAVAGGTICDIWEVQMQGVAMGTFCLAPFLGPVLGPVIGGFVAEKKGWKWTLWVNLMAAGLILIPVILLPESYKPILLKKRAKKRGYILKKPDVTLGQFLKIIIGVCLVKPIQMLFVEPIVMVFSIYIAFVFSVLFGFFEAFPIIYRGVYQMSFGVSGLAFLGIGIGLGLGTVYFIYVDRFVYWKKNPDGTRGQFDENGNPVFPEPESRLDLCKVGAIILPPSLFWLGWTARESVHYMVSIAAGLPFGFSMILIFFSNISYFALSYPPLSVASALAANNLLRYSLASVFPLFTVQMYDKLGIDWASSLFGFIALLMLPVPWVFAKWGPNLRKTSRFGYAAMKAFIYDFRTT</sequence>
<dbReference type="GO" id="GO:0000329">
    <property type="term" value="C:fungal-type vacuole membrane"/>
    <property type="evidence" value="ECO:0007669"/>
    <property type="project" value="EnsemblFungi"/>
</dbReference>
<dbReference type="OrthoDB" id="3936150at2759"/>
<dbReference type="GO" id="GO:0000297">
    <property type="term" value="F:spermine transmembrane transporter activity"/>
    <property type="evidence" value="ECO:0007669"/>
    <property type="project" value="EnsemblFungi"/>
</dbReference>
<dbReference type="EMBL" id="KV454482">
    <property type="protein sequence ID" value="ODV60355.1"/>
    <property type="molecule type" value="Genomic_DNA"/>
</dbReference>
<dbReference type="SUPFAM" id="SSF103473">
    <property type="entry name" value="MFS general substrate transporter"/>
    <property type="match status" value="1"/>
</dbReference>
<dbReference type="InterPro" id="IPR011701">
    <property type="entry name" value="MFS"/>
</dbReference>
<feature type="compositionally biased region" description="Polar residues" evidence="5">
    <location>
        <begin position="1"/>
        <end position="12"/>
    </location>
</feature>
<feature type="transmembrane region" description="Helical" evidence="6">
    <location>
        <begin position="349"/>
        <end position="371"/>
    </location>
</feature>
<keyword evidence="9" id="KW-1185">Reference proteome</keyword>
<feature type="transmembrane region" description="Helical" evidence="6">
    <location>
        <begin position="123"/>
        <end position="144"/>
    </location>
</feature>
<feature type="transmembrane region" description="Helical" evidence="6">
    <location>
        <begin position="279"/>
        <end position="302"/>
    </location>
</feature>
<dbReference type="GO" id="GO:0015606">
    <property type="term" value="F:spermidine transmembrane transporter activity"/>
    <property type="evidence" value="ECO:0007669"/>
    <property type="project" value="EnsemblFungi"/>
</dbReference>
<evidence type="ECO:0000256" key="5">
    <source>
        <dbReference type="SAM" id="MobiDB-lite"/>
    </source>
</evidence>
<evidence type="ECO:0000256" key="2">
    <source>
        <dbReference type="ARBA" id="ARBA00022692"/>
    </source>
</evidence>
<feature type="domain" description="Major facilitator superfamily (MFS) profile" evidence="7">
    <location>
        <begin position="125"/>
        <end position="560"/>
    </location>
</feature>
<reference evidence="9" key="1">
    <citation type="submission" date="2016-05" db="EMBL/GenBank/DDBJ databases">
        <title>Comparative genomics of biotechnologically important yeasts.</title>
        <authorList>
            <consortium name="DOE Joint Genome Institute"/>
            <person name="Riley R."/>
            <person name="Haridas S."/>
            <person name="Wolfe K.H."/>
            <person name="Lopes M.R."/>
            <person name="Hittinger C.T."/>
            <person name="Goker M."/>
            <person name="Salamov A."/>
            <person name="Wisecaver J."/>
            <person name="Long T.M."/>
            <person name="Aerts A.L."/>
            <person name="Barry K."/>
            <person name="Choi C."/>
            <person name="Clum A."/>
            <person name="Coughlan A.Y."/>
            <person name="Deshpande S."/>
            <person name="Douglass A.P."/>
            <person name="Hanson S.J."/>
            <person name="Klenk H.-P."/>
            <person name="Labutti K."/>
            <person name="Lapidus A."/>
            <person name="Lindquist E."/>
            <person name="Lipzen A."/>
            <person name="Meier-Kolthoff J.P."/>
            <person name="Ohm R.A."/>
            <person name="Otillar R.P."/>
            <person name="Pangilinan J."/>
            <person name="Peng Y."/>
            <person name="Rokas A."/>
            <person name="Rosa C.A."/>
            <person name="Scheuner C."/>
            <person name="Sibirny A.A."/>
            <person name="Slot J.C."/>
            <person name="Stielow J.B."/>
            <person name="Sun H."/>
            <person name="Kurtzman C.P."/>
            <person name="Blackwell M."/>
            <person name="Grigoriev I.V."/>
            <person name="Jeffries T.W."/>
        </authorList>
    </citation>
    <scope>NUCLEOTIDE SEQUENCE [LARGE SCALE GENOMIC DNA]</scope>
    <source>
        <strain evidence="9">DSM 1968</strain>
    </source>
</reference>
<name>A0A1D2VFF4_9ASCO</name>
<evidence type="ECO:0000256" key="6">
    <source>
        <dbReference type="SAM" id="Phobius"/>
    </source>
</evidence>
<keyword evidence="4 6" id="KW-0472">Membrane</keyword>
<dbReference type="PANTHER" id="PTHR23502">
    <property type="entry name" value="MAJOR FACILITATOR SUPERFAMILY"/>
    <property type="match status" value="1"/>
</dbReference>
<evidence type="ECO:0000256" key="4">
    <source>
        <dbReference type="ARBA" id="ARBA00023136"/>
    </source>
</evidence>
<dbReference type="GO" id="GO:0140115">
    <property type="term" value="P:export across plasma membrane"/>
    <property type="evidence" value="ECO:0007669"/>
    <property type="project" value="UniProtKB-ARBA"/>
</dbReference>
<dbReference type="InterPro" id="IPR020846">
    <property type="entry name" value="MFS_dom"/>
</dbReference>
<dbReference type="RefSeq" id="XP_020046662.1">
    <property type="nucleotide sequence ID" value="XM_020195086.1"/>
</dbReference>
<dbReference type="GeneID" id="30968722"/>